<dbReference type="Proteomes" id="UP000241085">
    <property type="component" value="Unassembled WGS sequence"/>
</dbReference>
<proteinExistence type="predicted"/>
<evidence type="ECO:0000256" key="1">
    <source>
        <dbReference type="SAM" id="SignalP"/>
    </source>
</evidence>
<name>A0A2T4UVI8_9MICO</name>
<feature type="signal peptide" evidence="1">
    <location>
        <begin position="1"/>
        <end position="30"/>
    </location>
</feature>
<organism evidence="2 3">
    <name type="scientific">Rathayibacter caricis DSM 15933</name>
    <dbReference type="NCBI Taxonomy" id="1328867"/>
    <lineage>
        <taxon>Bacteria</taxon>
        <taxon>Bacillati</taxon>
        <taxon>Actinomycetota</taxon>
        <taxon>Actinomycetes</taxon>
        <taxon>Micrococcales</taxon>
        <taxon>Microbacteriaceae</taxon>
        <taxon>Rathayibacter</taxon>
    </lineage>
</organism>
<dbReference type="RefSeq" id="WP_107574959.1">
    <property type="nucleotide sequence ID" value="NZ_PZPL01000001.1"/>
</dbReference>
<reference evidence="2 3" key="1">
    <citation type="submission" date="2018-03" db="EMBL/GenBank/DDBJ databases">
        <title>Bacteriophage NCPPB3778 and a type I-E CRISPR drive the evolution of the US Biological Select Agent, Rathayibacter toxicus.</title>
        <authorList>
            <person name="Davis E.W.II."/>
            <person name="Tabima J.F."/>
            <person name="Weisberg A.J."/>
            <person name="Dantas Lopes L."/>
            <person name="Wiseman M.S."/>
            <person name="Wiseman M.S."/>
            <person name="Pupko T."/>
            <person name="Belcher M.S."/>
            <person name="Sechler A.J."/>
            <person name="Tancos M.A."/>
            <person name="Schroeder B.K."/>
            <person name="Murray T.D."/>
            <person name="Luster D.G."/>
            <person name="Schneider W.L."/>
            <person name="Rogers E."/>
            <person name="Andreote F.D."/>
            <person name="Grunwald N.J."/>
            <person name="Putnam M.L."/>
            <person name="Chang J.H."/>
        </authorList>
    </citation>
    <scope>NUCLEOTIDE SEQUENCE [LARGE SCALE GENOMIC DNA]</scope>
    <source>
        <strain evidence="2 3">DSM 15933</strain>
    </source>
</reference>
<sequence length="160" mass="16532">MVRPVLRLALTVVVATLAAAGVASLRPAAAAGIDGCTDRRTAADPFGCDRWVLTAASGEGPYSAWVEDARVRLRTERVDGYETLVIGTECSSVVAPFTIDAGVLAPEEPPVWTDGCGEQPGPAENRLLALLSAPVEIGGTSEDVVLDGVGGSLVFSRIPD</sequence>
<comment type="caution">
    <text evidence="2">The sequence shown here is derived from an EMBL/GenBank/DDBJ whole genome shotgun (WGS) entry which is preliminary data.</text>
</comment>
<dbReference type="EMBL" id="PZPL01000001">
    <property type="protein sequence ID" value="PTL73530.1"/>
    <property type="molecule type" value="Genomic_DNA"/>
</dbReference>
<keyword evidence="3" id="KW-1185">Reference proteome</keyword>
<evidence type="ECO:0000313" key="2">
    <source>
        <dbReference type="EMBL" id="PTL73530.1"/>
    </source>
</evidence>
<evidence type="ECO:0008006" key="4">
    <source>
        <dbReference type="Google" id="ProtNLM"/>
    </source>
</evidence>
<keyword evidence="1" id="KW-0732">Signal</keyword>
<protein>
    <recommendedName>
        <fullName evidence="4">DUF306 domain-containing protein</fullName>
    </recommendedName>
</protein>
<gene>
    <name evidence="2" type="ORF">C1I63_12175</name>
</gene>
<dbReference type="AlphaFoldDB" id="A0A2T4UVI8"/>
<evidence type="ECO:0000313" key="3">
    <source>
        <dbReference type="Proteomes" id="UP000241085"/>
    </source>
</evidence>
<accession>A0A2T4UVI8</accession>
<feature type="chain" id="PRO_5015524291" description="DUF306 domain-containing protein" evidence="1">
    <location>
        <begin position="31"/>
        <end position="160"/>
    </location>
</feature>